<evidence type="ECO:0000256" key="1">
    <source>
        <dbReference type="ARBA" id="ARBA00004123"/>
    </source>
</evidence>
<comment type="caution">
    <text evidence="7">The sequence shown here is derived from an EMBL/GenBank/DDBJ whole genome shotgun (WGS) entry which is preliminary data.</text>
</comment>
<dbReference type="PANTHER" id="PTHR46481:SF10">
    <property type="entry name" value="ZINC FINGER BED DOMAIN-CONTAINING PROTEIN 39"/>
    <property type="match status" value="1"/>
</dbReference>
<keyword evidence="2" id="KW-0479">Metal-binding</keyword>
<keyword evidence="3" id="KW-0863">Zinc-finger</keyword>
<evidence type="ECO:0000256" key="5">
    <source>
        <dbReference type="ARBA" id="ARBA00023242"/>
    </source>
</evidence>
<feature type="region of interest" description="Disordered" evidence="6">
    <location>
        <begin position="1"/>
        <end position="27"/>
    </location>
</feature>
<evidence type="ECO:0000313" key="7">
    <source>
        <dbReference type="EMBL" id="KAF3319956.1"/>
    </source>
</evidence>
<dbReference type="Proteomes" id="UP000623129">
    <property type="component" value="Unassembled WGS sequence"/>
</dbReference>
<proteinExistence type="predicted"/>
<evidence type="ECO:0000256" key="6">
    <source>
        <dbReference type="SAM" id="MobiDB-lite"/>
    </source>
</evidence>
<dbReference type="AlphaFoldDB" id="A0A833QGB5"/>
<keyword evidence="5" id="KW-0539">Nucleus</keyword>
<gene>
    <name evidence="7" type="ORF">FCM35_KLT22436</name>
</gene>
<accession>A0A833QGB5</accession>
<dbReference type="GO" id="GO:0005634">
    <property type="term" value="C:nucleus"/>
    <property type="evidence" value="ECO:0007669"/>
    <property type="project" value="UniProtKB-SubCell"/>
</dbReference>
<evidence type="ECO:0000256" key="2">
    <source>
        <dbReference type="ARBA" id="ARBA00022723"/>
    </source>
</evidence>
<sequence length="302" mass="34687">MEGTPSRSVTGIEEEPILPPTSVPPEGQVVKKTKRVPEYNQPWAKWYRFPDENGNMTTSNVRKMVGEIKNQFTKIKDELRAIFAYQQNKVSITSDIWTAGKHGLGYSCVTGHWIDDQWVLQKRILSFRVLDSPHSAHVIFKSIIEVLEEYNLKRDRDNKVFSISFDNASNNVASIEIFKRSLNPIMNGAMFHQKCACHILNLVVKAGLKTEAVKDLIIKLKDCLSHIVSNQERKQRFGLMCVNYGLSKLKVPWDIDTRWNSTYRFLNRCLPYKAVIGEFLRGSTPEGMALEPSLEEWEQLQP</sequence>
<keyword evidence="8" id="KW-1185">Reference proteome</keyword>
<dbReference type="GO" id="GO:0008270">
    <property type="term" value="F:zinc ion binding"/>
    <property type="evidence" value="ECO:0007669"/>
    <property type="project" value="UniProtKB-KW"/>
</dbReference>
<protein>
    <submittedName>
        <fullName evidence="7">Uncharacterized protein</fullName>
    </submittedName>
</protein>
<dbReference type="EMBL" id="SWLB01000181">
    <property type="protein sequence ID" value="KAF3319956.1"/>
    <property type="molecule type" value="Genomic_DNA"/>
</dbReference>
<dbReference type="InterPro" id="IPR052035">
    <property type="entry name" value="ZnF_BED_domain_contain"/>
</dbReference>
<comment type="subcellular location">
    <subcellularLocation>
        <location evidence="1">Nucleus</location>
    </subcellularLocation>
</comment>
<dbReference type="SUPFAM" id="SSF53098">
    <property type="entry name" value="Ribonuclease H-like"/>
    <property type="match status" value="1"/>
</dbReference>
<dbReference type="InterPro" id="IPR012337">
    <property type="entry name" value="RNaseH-like_sf"/>
</dbReference>
<dbReference type="OrthoDB" id="1733466at2759"/>
<name>A0A833QGB5_9POAL</name>
<keyword evidence="4" id="KW-0862">Zinc</keyword>
<reference evidence="7" key="1">
    <citation type="submission" date="2020-01" db="EMBL/GenBank/DDBJ databases">
        <title>Genome sequence of Kobresia littledalei, the first chromosome-level genome in the family Cyperaceae.</title>
        <authorList>
            <person name="Qu G."/>
        </authorList>
    </citation>
    <scope>NUCLEOTIDE SEQUENCE</scope>
    <source>
        <strain evidence="7">C.B.Clarke</strain>
        <tissue evidence="7">Leaf</tissue>
    </source>
</reference>
<dbReference type="PANTHER" id="PTHR46481">
    <property type="entry name" value="ZINC FINGER BED DOMAIN-CONTAINING PROTEIN 4"/>
    <property type="match status" value="1"/>
</dbReference>
<evidence type="ECO:0000256" key="3">
    <source>
        <dbReference type="ARBA" id="ARBA00022771"/>
    </source>
</evidence>
<organism evidence="7 8">
    <name type="scientific">Carex littledalei</name>
    <dbReference type="NCBI Taxonomy" id="544730"/>
    <lineage>
        <taxon>Eukaryota</taxon>
        <taxon>Viridiplantae</taxon>
        <taxon>Streptophyta</taxon>
        <taxon>Embryophyta</taxon>
        <taxon>Tracheophyta</taxon>
        <taxon>Spermatophyta</taxon>
        <taxon>Magnoliopsida</taxon>
        <taxon>Liliopsida</taxon>
        <taxon>Poales</taxon>
        <taxon>Cyperaceae</taxon>
        <taxon>Cyperoideae</taxon>
        <taxon>Cariceae</taxon>
        <taxon>Carex</taxon>
        <taxon>Carex subgen. Euthyceras</taxon>
    </lineage>
</organism>
<evidence type="ECO:0000256" key="4">
    <source>
        <dbReference type="ARBA" id="ARBA00022833"/>
    </source>
</evidence>
<evidence type="ECO:0000313" key="8">
    <source>
        <dbReference type="Proteomes" id="UP000623129"/>
    </source>
</evidence>